<dbReference type="STRING" id="225004.SAMN02745152_01480"/>
<dbReference type="InterPro" id="IPR036388">
    <property type="entry name" value="WH-like_DNA-bd_sf"/>
</dbReference>
<gene>
    <name evidence="5" type="ORF">SAMN02745152_01480</name>
</gene>
<dbReference type="RefSeq" id="WP_078931218.1">
    <property type="nucleotide sequence ID" value="NZ_CAMCOW010000007.1"/>
</dbReference>
<keyword evidence="1" id="KW-0963">Cytoplasm</keyword>
<sequence length="181" mass="20519">MDVNLEKEMGLVEAVLFLDSEPLTVESIARIAELSEDVIEQCLDGLKEKYSQESSGVELSKITGGWTLTPKKEFWEVLKERYGNKNAGRLSRSAMEVLSIIAYKQPITRAEIEAIRGVPPDNMIRILQERQLVKEVGRKDAPGRPCQFGTTKEFLKFFNLNSIAELPALDEKESERFELAR</sequence>
<dbReference type="OrthoDB" id="9806226at2"/>
<dbReference type="Proteomes" id="UP000190395">
    <property type="component" value="Unassembled WGS sequence"/>
</dbReference>
<organism evidence="5 6">
    <name type="scientific">Treponema berlinense</name>
    <dbReference type="NCBI Taxonomy" id="225004"/>
    <lineage>
        <taxon>Bacteria</taxon>
        <taxon>Pseudomonadati</taxon>
        <taxon>Spirochaetota</taxon>
        <taxon>Spirochaetia</taxon>
        <taxon>Spirochaetales</taxon>
        <taxon>Treponemataceae</taxon>
        <taxon>Treponema</taxon>
    </lineage>
</organism>
<evidence type="ECO:0000313" key="5">
    <source>
        <dbReference type="EMBL" id="SJZ87792.1"/>
    </source>
</evidence>
<evidence type="ECO:0000256" key="4">
    <source>
        <dbReference type="ARBA" id="ARBA00023306"/>
    </source>
</evidence>
<dbReference type="GeneID" id="303367712"/>
<keyword evidence="3" id="KW-0159">Chromosome partition</keyword>
<evidence type="ECO:0000256" key="2">
    <source>
        <dbReference type="ARBA" id="ARBA00022618"/>
    </source>
</evidence>
<proteinExistence type="predicted"/>
<keyword evidence="6" id="KW-1185">Reference proteome</keyword>
<evidence type="ECO:0000256" key="1">
    <source>
        <dbReference type="ARBA" id="ARBA00022490"/>
    </source>
</evidence>
<dbReference type="AlphaFoldDB" id="A0A1T4P8J3"/>
<accession>A0A1T4P8J3</accession>
<dbReference type="PANTHER" id="PTHR34298:SF2">
    <property type="entry name" value="SEGREGATION AND CONDENSATION PROTEIN B"/>
    <property type="match status" value="1"/>
</dbReference>
<keyword evidence="2" id="KW-0132">Cell division</keyword>
<evidence type="ECO:0000313" key="6">
    <source>
        <dbReference type="Proteomes" id="UP000190395"/>
    </source>
</evidence>
<dbReference type="NCBIfam" id="TIGR00281">
    <property type="entry name" value="SMC-Scp complex subunit ScpB"/>
    <property type="match status" value="1"/>
</dbReference>
<dbReference type="Pfam" id="PF04079">
    <property type="entry name" value="SMC_ScpB"/>
    <property type="match status" value="1"/>
</dbReference>
<dbReference type="InterPro" id="IPR036390">
    <property type="entry name" value="WH_DNA-bd_sf"/>
</dbReference>
<dbReference type="SUPFAM" id="SSF46785">
    <property type="entry name" value="Winged helix' DNA-binding domain"/>
    <property type="match status" value="2"/>
</dbReference>
<dbReference type="PANTHER" id="PTHR34298">
    <property type="entry name" value="SEGREGATION AND CONDENSATION PROTEIN B"/>
    <property type="match status" value="1"/>
</dbReference>
<keyword evidence="4" id="KW-0131">Cell cycle</keyword>
<name>A0A1T4P8J3_9SPIR</name>
<dbReference type="Gene3D" id="1.10.10.10">
    <property type="entry name" value="Winged helix-like DNA-binding domain superfamily/Winged helix DNA-binding domain"/>
    <property type="match status" value="2"/>
</dbReference>
<reference evidence="5 6" key="1">
    <citation type="submission" date="2017-02" db="EMBL/GenBank/DDBJ databases">
        <authorList>
            <person name="Peterson S.W."/>
        </authorList>
    </citation>
    <scope>NUCLEOTIDE SEQUENCE [LARGE SCALE GENOMIC DNA]</scope>
    <source>
        <strain evidence="5 6">ATCC BAA-909</strain>
    </source>
</reference>
<evidence type="ECO:0000256" key="3">
    <source>
        <dbReference type="ARBA" id="ARBA00022829"/>
    </source>
</evidence>
<dbReference type="PIRSF" id="PIRSF019345">
    <property type="entry name" value="ScpB"/>
    <property type="match status" value="1"/>
</dbReference>
<dbReference type="EMBL" id="FUXC01000008">
    <property type="protein sequence ID" value="SJZ87792.1"/>
    <property type="molecule type" value="Genomic_DNA"/>
</dbReference>
<protein>
    <submittedName>
        <fullName evidence="5">Segregation and condensation protein B</fullName>
    </submittedName>
</protein>
<dbReference type="GO" id="GO:0051301">
    <property type="term" value="P:cell division"/>
    <property type="evidence" value="ECO:0007669"/>
    <property type="project" value="UniProtKB-KW"/>
</dbReference>
<dbReference type="InterPro" id="IPR005234">
    <property type="entry name" value="ScpB_csome_segregation"/>
</dbReference>
<dbReference type="GO" id="GO:0051304">
    <property type="term" value="P:chromosome separation"/>
    <property type="evidence" value="ECO:0007669"/>
    <property type="project" value="InterPro"/>
</dbReference>